<dbReference type="Pfam" id="PF00486">
    <property type="entry name" value="Trans_reg_C"/>
    <property type="match status" value="1"/>
</dbReference>
<dbReference type="Gene3D" id="6.10.250.690">
    <property type="match status" value="1"/>
</dbReference>
<feature type="domain" description="Response regulatory" evidence="5">
    <location>
        <begin position="3"/>
        <end position="116"/>
    </location>
</feature>
<dbReference type="SMART" id="SM00862">
    <property type="entry name" value="Trans_reg_C"/>
    <property type="match status" value="1"/>
</dbReference>
<dbReference type="RefSeq" id="WP_047221900.1">
    <property type="nucleotide sequence ID" value="NZ_JWIO01000005.1"/>
</dbReference>
<gene>
    <name evidence="7" type="ORF">FrCorBMG51_04765</name>
</gene>
<keyword evidence="8" id="KW-1185">Reference proteome</keyword>
<evidence type="ECO:0000313" key="8">
    <source>
        <dbReference type="Proteomes" id="UP000035425"/>
    </source>
</evidence>
<accession>A0ABR5F6P8</accession>
<feature type="domain" description="OmpR/PhoB-type" evidence="6">
    <location>
        <begin position="161"/>
        <end position="267"/>
    </location>
</feature>
<dbReference type="InterPro" id="IPR016032">
    <property type="entry name" value="Sig_transdc_resp-reg_C-effctor"/>
</dbReference>
<comment type="caution">
    <text evidence="7">The sequence shown here is derived from an EMBL/GenBank/DDBJ whole genome shotgun (WGS) entry which is preliminary data.</text>
</comment>
<name>A0ABR5F6P8_9ACTN</name>
<protein>
    <submittedName>
        <fullName evidence="7">Transcriptional regulator</fullName>
    </submittedName>
</protein>
<sequence>MTRVLIVDDDTQILRALRITLHARGYEVMTATSGRHALAATTSGRPDIILLDLGLPDMDGAEVIHALRSWTTTPVIVLSGRAGSTDKVGALDAGADDYVTKPFRVDELLARLRAVARRTLSATEAPLTTIGDYTIDLTARRITRLADHRRDRASAAPEPAPRATRPAGKARETADPEPPANHADRPEGLATVRLSPTEWHLLEVLVRNPGKLLTHRQLLPRTGGPSPKEHSHYLREYMGRLRRKLEPNPARPRHFITEPGMGYRFQP</sequence>
<dbReference type="Gene3D" id="3.40.50.2300">
    <property type="match status" value="1"/>
</dbReference>
<dbReference type="InterPro" id="IPR001867">
    <property type="entry name" value="OmpR/PhoB-type_DNA-bd"/>
</dbReference>
<feature type="modified residue" description="4-aspartylphosphate" evidence="2">
    <location>
        <position position="52"/>
    </location>
</feature>
<dbReference type="CDD" id="cd17620">
    <property type="entry name" value="REC_OmpR_KdpE-like"/>
    <property type="match status" value="1"/>
</dbReference>
<organism evidence="7 8">
    <name type="scientific">Protofrankia coriariae</name>
    <dbReference type="NCBI Taxonomy" id="1562887"/>
    <lineage>
        <taxon>Bacteria</taxon>
        <taxon>Bacillati</taxon>
        <taxon>Actinomycetota</taxon>
        <taxon>Actinomycetes</taxon>
        <taxon>Frankiales</taxon>
        <taxon>Frankiaceae</taxon>
        <taxon>Protofrankia</taxon>
    </lineage>
</organism>
<dbReference type="SUPFAM" id="SSF52172">
    <property type="entry name" value="CheY-like"/>
    <property type="match status" value="1"/>
</dbReference>
<keyword evidence="1 3" id="KW-0238">DNA-binding</keyword>
<dbReference type="InterPro" id="IPR001789">
    <property type="entry name" value="Sig_transdc_resp-reg_receiver"/>
</dbReference>
<dbReference type="Proteomes" id="UP000035425">
    <property type="component" value="Unassembled WGS sequence"/>
</dbReference>
<evidence type="ECO:0000256" key="1">
    <source>
        <dbReference type="ARBA" id="ARBA00023125"/>
    </source>
</evidence>
<dbReference type="SMART" id="SM00448">
    <property type="entry name" value="REC"/>
    <property type="match status" value="1"/>
</dbReference>
<reference evidence="7 8" key="1">
    <citation type="submission" date="2014-12" db="EMBL/GenBank/DDBJ databases">
        <title>Frankia sp. BMG5.1 draft genome.</title>
        <authorList>
            <person name="Gtari M."/>
            <person name="Ghodhbane-Gtari F."/>
            <person name="Nouioui I."/>
            <person name="Ktari A."/>
            <person name="Hezbri K."/>
            <person name="Mimouni W."/>
            <person name="Sbissi I."/>
            <person name="Ayari A."/>
            <person name="Yamanaka T."/>
            <person name="Normand P."/>
            <person name="Tisa L.S."/>
            <person name="Boudabous A."/>
        </authorList>
    </citation>
    <scope>NUCLEOTIDE SEQUENCE [LARGE SCALE GENOMIC DNA]</scope>
    <source>
        <strain evidence="7 8">BMG5.1</strain>
    </source>
</reference>
<dbReference type="EMBL" id="JWIO01000005">
    <property type="protein sequence ID" value="KLL12343.1"/>
    <property type="molecule type" value="Genomic_DNA"/>
</dbReference>
<dbReference type="CDD" id="cd00383">
    <property type="entry name" value="trans_reg_C"/>
    <property type="match status" value="1"/>
</dbReference>
<evidence type="ECO:0000259" key="6">
    <source>
        <dbReference type="PROSITE" id="PS51755"/>
    </source>
</evidence>
<dbReference type="Pfam" id="PF00072">
    <property type="entry name" value="Response_reg"/>
    <property type="match status" value="1"/>
</dbReference>
<dbReference type="InterPro" id="IPR011006">
    <property type="entry name" value="CheY-like_superfamily"/>
</dbReference>
<dbReference type="InterPro" id="IPR039420">
    <property type="entry name" value="WalR-like"/>
</dbReference>
<dbReference type="PROSITE" id="PS50110">
    <property type="entry name" value="RESPONSE_REGULATORY"/>
    <property type="match status" value="1"/>
</dbReference>
<dbReference type="PANTHER" id="PTHR48111:SF50">
    <property type="entry name" value="KDP OPERON TRANSCRIPTIONAL REGULATORY PROTEIN KDPE"/>
    <property type="match status" value="1"/>
</dbReference>
<evidence type="ECO:0000313" key="7">
    <source>
        <dbReference type="EMBL" id="KLL12343.1"/>
    </source>
</evidence>
<evidence type="ECO:0000256" key="2">
    <source>
        <dbReference type="PROSITE-ProRule" id="PRU00169"/>
    </source>
</evidence>
<dbReference type="InterPro" id="IPR036388">
    <property type="entry name" value="WH-like_DNA-bd_sf"/>
</dbReference>
<feature type="compositionally biased region" description="Low complexity" evidence="4">
    <location>
        <begin position="154"/>
        <end position="167"/>
    </location>
</feature>
<dbReference type="SUPFAM" id="SSF46894">
    <property type="entry name" value="C-terminal effector domain of the bipartite response regulators"/>
    <property type="match status" value="1"/>
</dbReference>
<proteinExistence type="predicted"/>
<dbReference type="Gene3D" id="1.10.10.10">
    <property type="entry name" value="Winged helix-like DNA-binding domain superfamily/Winged helix DNA-binding domain"/>
    <property type="match status" value="1"/>
</dbReference>
<dbReference type="PANTHER" id="PTHR48111">
    <property type="entry name" value="REGULATOR OF RPOS"/>
    <property type="match status" value="1"/>
</dbReference>
<dbReference type="PROSITE" id="PS51755">
    <property type="entry name" value="OMPR_PHOB"/>
    <property type="match status" value="1"/>
</dbReference>
<feature type="DNA-binding region" description="OmpR/PhoB-type" evidence="3">
    <location>
        <begin position="161"/>
        <end position="267"/>
    </location>
</feature>
<evidence type="ECO:0000256" key="4">
    <source>
        <dbReference type="SAM" id="MobiDB-lite"/>
    </source>
</evidence>
<evidence type="ECO:0000259" key="5">
    <source>
        <dbReference type="PROSITE" id="PS50110"/>
    </source>
</evidence>
<keyword evidence="2" id="KW-0597">Phosphoprotein</keyword>
<feature type="region of interest" description="Disordered" evidence="4">
    <location>
        <begin position="148"/>
        <end position="187"/>
    </location>
</feature>
<evidence type="ECO:0000256" key="3">
    <source>
        <dbReference type="PROSITE-ProRule" id="PRU01091"/>
    </source>
</evidence>